<keyword evidence="1" id="KW-0812">Transmembrane</keyword>
<dbReference type="RefSeq" id="WP_094515199.1">
    <property type="nucleotide sequence ID" value="NZ_JBHEEP010000008.1"/>
</dbReference>
<evidence type="ECO:0000256" key="1">
    <source>
        <dbReference type="SAM" id="Phobius"/>
    </source>
</evidence>
<dbReference type="Proteomes" id="UP000435957">
    <property type="component" value="Unassembled WGS sequence"/>
</dbReference>
<evidence type="ECO:0000313" key="4">
    <source>
        <dbReference type="EMBL" id="KAB2703022.1"/>
    </source>
</evidence>
<dbReference type="EMBL" id="WBWF01000010">
    <property type="protein sequence ID" value="KAB2703022.1"/>
    <property type="molecule type" value="Genomic_DNA"/>
</dbReference>
<reference evidence="5 6" key="1">
    <citation type="submission" date="2017-07" db="EMBL/GenBank/DDBJ databases">
        <title>Draft genome of Ochrobactrum lupini type strain LUP21.</title>
        <authorList>
            <person name="Krzyzanowska D.M."/>
            <person name="Jafra S."/>
        </authorList>
    </citation>
    <scope>NUCLEOTIDE SEQUENCE [LARGE SCALE GENOMIC DNA]</scope>
    <source>
        <strain evidence="5 6">LUP21</strain>
    </source>
</reference>
<accession>A0A256GGX0</accession>
<evidence type="ECO:0000313" key="7">
    <source>
        <dbReference type="Proteomes" id="UP000435957"/>
    </source>
</evidence>
<dbReference type="PANTHER" id="PTHR30273:SF2">
    <property type="entry name" value="PROTEIN FECR"/>
    <property type="match status" value="1"/>
</dbReference>
<evidence type="ECO:0000313" key="5">
    <source>
        <dbReference type="EMBL" id="OYR26349.1"/>
    </source>
</evidence>
<dbReference type="InterPro" id="IPR012373">
    <property type="entry name" value="Ferrdict_sens_TM"/>
</dbReference>
<feature type="domain" description="FecR protein" evidence="2">
    <location>
        <begin position="108"/>
        <end position="199"/>
    </location>
</feature>
<dbReference type="GO" id="GO:0016989">
    <property type="term" value="F:sigma factor antagonist activity"/>
    <property type="evidence" value="ECO:0007669"/>
    <property type="project" value="TreeGrafter"/>
</dbReference>
<sequence length="318" mass="34438">MDEKLSKSERLFEEALDLVIRMQDDPGNPVAHDLVARWRARSPDHETAWREAMEIHDMAGKVMQAQRNSAAGKAMSRRSVLFGGMAGLTVIGAGAILGPQLVLQVRADYVTATAELRRLALKDGTQVTLGPDSAIRSRFGDQYRRVELLAGMAFFDVAPDTARPFQVTTGDLVVTTLGTAFDVSNDAGYLAVSVDYGAVDVKVRAAGLPTQPPVGAGEWLSFDPRSSSFERGVRDVSQIAAWREGLLVADRDTIASVVARIARWKSGRVVLAQSDFGAERISGVFDLNQPLSALEAVVEPYGGKVRQISPWLTIISTI</sequence>
<dbReference type="PIRSF" id="PIRSF018266">
    <property type="entry name" value="FecR"/>
    <property type="match status" value="1"/>
</dbReference>
<proteinExistence type="predicted"/>
<dbReference type="Pfam" id="PF16220">
    <property type="entry name" value="DUF4880"/>
    <property type="match status" value="1"/>
</dbReference>
<protein>
    <submittedName>
        <fullName evidence="4">DUF4880 domain-containing protein</fullName>
    </submittedName>
    <submittedName>
        <fullName evidence="5">FecR family protein</fullName>
    </submittedName>
</protein>
<evidence type="ECO:0000259" key="2">
    <source>
        <dbReference type="Pfam" id="PF04773"/>
    </source>
</evidence>
<gene>
    <name evidence="5" type="ORF">CES86_3817</name>
    <name evidence="4" type="ORF">F9L03_14725</name>
</gene>
<keyword evidence="1" id="KW-1133">Transmembrane helix</keyword>
<dbReference type="InterPro" id="IPR006860">
    <property type="entry name" value="FecR"/>
</dbReference>
<dbReference type="Gene3D" id="2.60.120.1440">
    <property type="match status" value="1"/>
</dbReference>
<feature type="domain" description="FecR N-terminal" evidence="3">
    <location>
        <begin position="13"/>
        <end position="52"/>
    </location>
</feature>
<keyword evidence="7" id="KW-1185">Reference proteome</keyword>
<reference evidence="4 7" key="2">
    <citation type="submission" date="2019-09" db="EMBL/GenBank/DDBJ databases">
        <title>Taxonomic organization of the family Brucellaceae based on a phylogenomic approach.</title>
        <authorList>
            <person name="Leclercq S."/>
            <person name="Cloeckaert A."/>
            <person name="Zygmunt M.S."/>
        </authorList>
    </citation>
    <scope>NUCLEOTIDE SEQUENCE [LARGE SCALE GENOMIC DNA]</scope>
    <source>
        <strain evidence="4 7">LUP23</strain>
    </source>
</reference>
<dbReference type="InterPro" id="IPR032623">
    <property type="entry name" value="FecR_N"/>
</dbReference>
<name>A0A256GGX0_9HYPH</name>
<dbReference type="Pfam" id="PF04773">
    <property type="entry name" value="FecR"/>
    <property type="match status" value="1"/>
</dbReference>
<comment type="caution">
    <text evidence="5">The sequence shown here is derived from an EMBL/GenBank/DDBJ whole genome shotgun (WGS) entry which is preliminary data.</text>
</comment>
<organism evidence="5 6">
    <name type="scientific">Brucella lupini</name>
    <dbReference type="NCBI Taxonomy" id="255457"/>
    <lineage>
        <taxon>Bacteria</taxon>
        <taxon>Pseudomonadati</taxon>
        <taxon>Pseudomonadota</taxon>
        <taxon>Alphaproteobacteria</taxon>
        <taxon>Hyphomicrobiales</taxon>
        <taxon>Brucellaceae</taxon>
        <taxon>Brucella/Ochrobactrum group</taxon>
        <taxon>Brucella</taxon>
    </lineage>
</organism>
<dbReference type="AlphaFoldDB" id="A0A256GGX0"/>
<dbReference type="PANTHER" id="PTHR30273">
    <property type="entry name" value="PERIPLASMIC SIGNAL SENSOR AND SIGMA FACTOR ACTIVATOR FECR-RELATED"/>
    <property type="match status" value="1"/>
</dbReference>
<keyword evidence="1" id="KW-0472">Membrane</keyword>
<dbReference type="EMBL" id="NNRN01000055">
    <property type="protein sequence ID" value="OYR26349.1"/>
    <property type="molecule type" value="Genomic_DNA"/>
</dbReference>
<feature type="transmembrane region" description="Helical" evidence="1">
    <location>
        <begin position="80"/>
        <end position="103"/>
    </location>
</feature>
<dbReference type="Proteomes" id="UP000216363">
    <property type="component" value="Unassembled WGS sequence"/>
</dbReference>
<evidence type="ECO:0000259" key="3">
    <source>
        <dbReference type="Pfam" id="PF16220"/>
    </source>
</evidence>
<evidence type="ECO:0000313" key="6">
    <source>
        <dbReference type="Proteomes" id="UP000216363"/>
    </source>
</evidence>
<dbReference type="GeneID" id="61316110"/>